<dbReference type="InterPro" id="IPR000683">
    <property type="entry name" value="Gfo/Idh/MocA-like_OxRdtase_N"/>
</dbReference>
<name>A0A6J4SPJ8_9ACTN</name>
<gene>
    <name evidence="3" type="ORF">AVDCRST_MAG67-1894</name>
</gene>
<accession>A0A6J4SPJ8</accession>
<feature type="domain" description="Gfo/Idh/MocA-like oxidoreductase N-terminal" evidence="1">
    <location>
        <begin position="12"/>
        <end position="130"/>
    </location>
</feature>
<sequence>MTAVSPPDGDVTVGVVGLGYWGPNLARNIEQVQGAQLAWCCDARDDVRARLASKHTRTRFTADLADLLADDELDAIVLATPVPTHAELAVRVLEAGKHCFVEKPLAQSVADAERAVGAARATGRLLMVGHLLEYHPGVRKLKEIADSGELGDIHYIYSNRLNLGQLRADENALWSLGAHDISVILHLADEDPSELHAHGESYMRAGVEDVVFAFLRFPSGLAAHLHLSWLDPHKERRFTVVGSQRMATFDDMDLERKVTVYDKGFDQSASSYGEYITRAGDIYSPRISNAEPLRLEVEHFVQCVRSGDTPRSDGDSGLRVVRVLEHLQTELDRSRRQG</sequence>
<dbReference type="InterPro" id="IPR036291">
    <property type="entry name" value="NAD(P)-bd_dom_sf"/>
</dbReference>
<dbReference type="PANTHER" id="PTHR43377:SF6">
    <property type="entry name" value="GFO_IDH_MOCA-LIKE OXIDOREDUCTASE N-TERMINAL DOMAIN-CONTAINING PROTEIN"/>
    <property type="match status" value="1"/>
</dbReference>
<organism evidence="3">
    <name type="scientific">uncultured Solirubrobacteraceae bacterium</name>
    <dbReference type="NCBI Taxonomy" id="1162706"/>
    <lineage>
        <taxon>Bacteria</taxon>
        <taxon>Bacillati</taxon>
        <taxon>Actinomycetota</taxon>
        <taxon>Thermoleophilia</taxon>
        <taxon>Solirubrobacterales</taxon>
        <taxon>Solirubrobacteraceae</taxon>
        <taxon>environmental samples</taxon>
    </lineage>
</organism>
<dbReference type="Pfam" id="PF01408">
    <property type="entry name" value="GFO_IDH_MocA"/>
    <property type="match status" value="1"/>
</dbReference>
<dbReference type="PANTHER" id="PTHR43377">
    <property type="entry name" value="BILIVERDIN REDUCTASE A"/>
    <property type="match status" value="1"/>
</dbReference>
<protein>
    <submittedName>
        <fullName evidence="3">GH109</fullName>
    </submittedName>
</protein>
<dbReference type="SUPFAM" id="SSF55347">
    <property type="entry name" value="Glyceraldehyde-3-phosphate dehydrogenase-like, C-terminal domain"/>
    <property type="match status" value="1"/>
</dbReference>
<dbReference type="SUPFAM" id="SSF51735">
    <property type="entry name" value="NAD(P)-binding Rossmann-fold domains"/>
    <property type="match status" value="1"/>
</dbReference>
<dbReference type="InterPro" id="IPR055170">
    <property type="entry name" value="GFO_IDH_MocA-like_dom"/>
</dbReference>
<evidence type="ECO:0000259" key="1">
    <source>
        <dbReference type="Pfam" id="PF01408"/>
    </source>
</evidence>
<reference evidence="3" key="1">
    <citation type="submission" date="2020-02" db="EMBL/GenBank/DDBJ databases">
        <authorList>
            <person name="Meier V. D."/>
        </authorList>
    </citation>
    <scope>NUCLEOTIDE SEQUENCE</scope>
    <source>
        <strain evidence="3">AVDCRST_MAG67</strain>
    </source>
</reference>
<dbReference type="GO" id="GO:0000166">
    <property type="term" value="F:nucleotide binding"/>
    <property type="evidence" value="ECO:0007669"/>
    <property type="project" value="InterPro"/>
</dbReference>
<dbReference type="AlphaFoldDB" id="A0A6J4SPJ8"/>
<dbReference type="Pfam" id="PF22725">
    <property type="entry name" value="GFO_IDH_MocA_C3"/>
    <property type="match status" value="1"/>
</dbReference>
<dbReference type="InterPro" id="IPR051450">
    <property type="entry name" value="Gfo/Idh/MocA_Oxidoreductases"/>
</dbReference>
<proteinExistence type="predicted"/>
<feature type="domain" description="GFO/IDH/MocA-like oxidoreductase" evidence="2">
    <location>
        <begin position="138"/>
        <end position="246"/>
    </location>
</feature>
<dbReference type="Gene3D" id="3.40.50.720">
    <property type="entry name" value="NAD(P)-binding Rossmann-like Domain"/>
    <property type="match status" value="1"/>
</dbReference>
<dbReference type="Gene3D" id="3.30.360.10">
    <property type="entry name" value="Dihydrodipicolinate Reductase, domain 2"/>
    <property type="match status" value="1"/>
</dbReference>
<dbReference type="EMBL" id="CADCVQ010000080">
    <property type="protein sequence ID" value="CAA9500348.1"/>
    <property type="molecule type" value="Genomic_DNA"/>
</dbReference>
<evidence type="ECO:0000313" key="3">
    <source>
        <dbReference type="EMBL" id="CAA9500348.1"/>
    </source>
</evidence>
<evidence type="ECO:0000259" key="2">
    <source>
        <dbReference type="Pfam" id="PF22725"/>
    </source>
</evidence>